<dbReference type="Proteomes" id="UP000185984">
    <property type="component" value="Unassembled WGS sequence"/>
</dbReference>
<reference evidence="2 3" key="1">
    <citation type="submission" date="2016-11" db="EMBL/GenBank/DDBJ databases">
        <title>Draft Genome Sequences of Nine Cyanobacterial Strains from Diverse Habitats.</title>
        <authorList>
            <person name="Zhu T."/>
            <person name="Hou S."/>
            <person name="Lu X."/>
            <person name="Hess W.R."/>
        </authorList>
    </citation>
    <scope>NUCLEOTIDE SEQUENCE [LARGE SCALE GENOMIC DNA]</scope>
    <source>
        <strain evidence="2 3">5.2 s.c.1</strain>
    </source>
</reference>
<dbReference type="RefSeq" id="WP_073548868.1">
    <property type="nucleotide sequence ID" value="NZ_CAWMVK010000039.1"/>
</dbReference>
<name>A0A1U7HW82_9CHRO</name>
<sequence>MRLLLDENLSDRIVAQIIDLYPESVHVKTLALIQSDDVLIWECAKANKFVIVSKDSDFHQRSLLYGHPPKFIYLRVGNCPTSKIVKVLRDNFATISQFGDAQQESILVLSW</sequence>
<dbReference type="InterPro" id="IPR041049">
    <property type="entry name" value="DUF5615"/>
</dbReference>
<feature type="domain" description="DUF5615" evidence="1">
    <location>
        <begin position="1"/>
        <end position="107"/>
    </location>
</feature>
<protein>
    <recommendedName>
        <fullName evidence="1">DUF5615 domain-containing protein</fullName>
    </recommendedName>
</protein>
<gene>
    <name evidence="2" type="ORF">NIES1031_07685</name>
</gene>
<evidence type="ECO:0000313" key="3">
    <source>
        <dbReference type="Proteomes" id="UP000185984"/>
    </source>
</evidence>
<dbReference type="EMBL" id="MRCC01000005">
    <property type="protein sequence ID" value="OKH27786.1"/>
    <property type="molecule type" value="Genomic_DNA"/>
</dbReference>
<dbReference type="OrthoDB" id="334367at2"/>
<organism evidence="2 3">
    <name type="scientific">Chroogloeocystis siderophila 5.2 s.c.1</name>
    <dbReference type="NCBI Taxonomy" id="247279"/>
    <lineage>
        <taxon>Bacteria</taxon>
        <taxon>Bacillati</taxon>
        <taxon>Cyanobacteriota</taxon>
        <taxon>Cyanophyceae</taxon>
        <taxon>Oscillatoriophycideae</taxon>
        <taxon>Chroococcales</taxon>
        <taxon>Chroococcaceae</taxon>
        <taxon>Chroogloeocystis</taxon>
    </lineage>
</organism>
<evidence type="ECO:0000259" key="1">
    <source>
        <dbReference type="Pfam" id="PF18480"/>
    </source>
</evidence>
<accession>A0A1U7HW82</accession>
<comment type="caution">
    <text evidence="2">The sequence shown here is derived from an EMBL/GenBank/DDBJ whole genome shotgun (WGS) entry which is preliminary data.</text>
</comment>
<dbReference type="Pfam" id="PF18480">
    <property type="entry name" value="DUF5615"/>
    <property type="match status" value="1"/>
</dbReference>
<proteinExistence type="predicted"/>
<dbReference type="AlphaFoldDB" id="A0A1U7HW82"/>
<evidence type="ECO:0000313" key="2">
    <source>
        <dbReference type="EMBL" id="OKH27786.1"/>
    </source>
</evidence>
<keyword evidence="3" id="KW-1185">Reference proteome</keyword>
<dbReference type="STRING" id="247279.NIES1031_07685"/>